<dbReference type="InterPro" id="IPR001611">
    <property type="entry name" value="Leu-rich_rpt"/>
</dbReference>
<evidence type="ECO:0000313" key="4">
    <source>
        <dbReference type="EMBL" id="KAF2077941.1"/>
    </source>
</evidence>
<dbReference type="EMBL" id="AJWJ01000015">
    <property type="protein sequence ID" value="KAF2077941.1"/>
    <property type="molecule type" value="Genomic_DNA"/>
</dbReference>
<dbReference type="InterPro" id="IPR032675">
    <property type="entry name" value="LRR_dom_sf"/>
</dbReference>
<evidence type="ECO:0000313" key="5">
    <source>
        <dbReference type="Proteomes" id="UP000695562"/>
    </source>
</evidence>
<accession>A0A8J4UWW0</accession>
<dbReference type="PROSITE" id="PS51450">
    <property type="entry name" value="LRR"/>
    <property type="match status" value="1"/>
</dbReference>
<keyword evidence="2" id="KW-0963">Cytoplasm</keyword>
<sequence>MGNTSSKNKFLQNLIQIDVDNGRRKFTENPDVLEKDGASIIENNDEDNQIIVQSKKKYKKDKKNNNYNNNDNSQMNLIHVQDRIVLISNNDTNHNNQLTINHMPESLIYKIIKYAVGDIFPSKHFFKISRVSRLFCKLSLKSIKNLFYDFPYLYETNKHVNHCKIVSRFLAIDNHYFVKNNIQNARLGFGLDSVGFCLMYPQLMECKTLRSLRILFYHSIVPKERIKSVLNILIENHNIRKLNISQDVVHEKTCKYISMVIGTDLTNIKELVYQKAKINSEKFELLMKGCTRSTTLKFLDFSKNVISDENLDLITHYLENSKTLEYLDLSNNQISDVGCHLIIQACKKSKSIKKLNLSGNLVPNDQIESFNIEYSKHFVYFRI</sequence>
<keyword evidence="3" id="KW-0206">Cytoskeleton</keyword>
<comment type="caution">
    <text evidence="4">The sequence shown here is derived from an EMBL/GenBank/DDBJ whole genome shotgun (WGS) entry which is preliminary data.</text>
</comment>
<proteinExistence type="predicted"/>
<dbReference type="GO" id="GO:0005856">
    <property type="term" value="C:cytoskeleton"/>
    <property type="evidence" value="ECO:0007669"/>
    <property type="project" value="UniProtKB-SubCell"/>
</dbReference>
<reference evidence="4" key="1">
    <citation type="submission" date="2020-01" db="EMBL/GenBank/DDBJ databases">
        <title>Development of genomics and gene disruption for Polysphondylium violaceum indicates a role for the polyketide synthase stlB in stalk morphogenesis.</title>
        <authorList>
            <person name="Narita B."/>
            <person name="Kawabe Y."/>
            <person name="Kin K."/>
            <person name="Saito T."/>
            <person name="Gibbs R."/>
            <person name="Kuspa A."/>
            <person name="Muzny D."/>
            <person name="Queller D."/>
            <person name="Richards S."/>
            <person name="Strassman J."/>
            <person name="Sucgang R."/>
            <person name="Worley K."/>
            <person name="Schaap P."/>
        </authorList>
    </citation>
    <scope>NUCLEOTIDE SEQUENCE</scope>
    <source>
        <strain evidence="4">QSvi11</strain>
    </source>
</reference>
<comment type="subcellular location">
    <subcellularLocation>
        <location evidence="1">Cytoplasm</location>
        <location evidence="1">Cytoskeleton</location>
    </subcellularLocation>
</comment>
<dbReference type="OrthoDB" id="21026at2759"/>
<dbReference type="AlphaFoldDB" id="A0A8J4UWW0"/>
<dbReference type="PANTHER" id="PTHR24107:SF2">
    <property type="entry name" value="NLR FAMILY CARD DOMAIN CONTAINING 3"/>
    <property type="match status" value="1"/>
</dbReference>
<dbReference type="InterPro" id="IPR052410">
    <property type="entry name" value="DRC5"/>
</dbReference>
<dbReference type="Pfam" id="PF13516">
    <property type="entry name" value="LRR_6"/>
    <property type="match status" value="2"/>
</dbReference>
<dbReference type="Gene3D" id="3.80.10.10">
    <property type="entry name" value="Ribonuclease Inhibitor"/>
    <property type="match status" value="1"/>
</dbReference>
<gene>
    <name evidence="4" type="ORF">CYY_000742</name>
</gene>
<protein>
    <recommendedName>
        <fullName evidence="6">F-box domain-containing protein</fullName>
    </recommendedName>
</protein>
<organism evidence="4 5">
    <name type="scientific">Polysphondylium violaceum</name>
    <dbReference type="NCBI Taxonomy" id="133409"/>
    <lineage>
        <taxon>Eukaryota</taxon>
        <taxon>Amoebozoa</taxon>
        <taxon>Evosea</taxon>
        <taxon>Eumycetozoa</taxon>
        <taxon>Dictyostelia</taxon>
        <taxon>Dictyosteliales</taxon>
        <taxon>Dictyosteliaceae</taxon>
        <taxon>Polysphondylium</taxon>
    </lineage>
</organism>
<dbReference type="SUPFAM" id="SSF52047">
    <property type="entry name" value="RNI-like"/>
    <property type="match status" value="1"/>
</dbReference>
<evidence type="ECO:0000256" key="3">
    <source>
        <dbReference type="ARBA" id="ARBA00023212"/>
    </source>
</evidence>
<evidence type="ECO:0008006" key="6">
    <source>
        <dbReference type="Google" id="ProtNLM"/>
    </source>
</evidence>
<keyword evidence="5" id="KW-1185">Reference proteome</keyword>
<dbReference type="PANTHER" id="PTHR24107">
    <property type="entry name" value="YNEIN REGULATORY COMPLEX SUBUNIT 5"/>
    <property type="match status" value="1"/>
</dbReference>
<evidence type="ECO:0000256" key="2">
    <source>
        <dbReference type="ARBA" id="ARBA00022490"/>
    </source>
</evidence>
<name>A0A8J4UWW0_9MYCE</name>
<evidence type="ECO:0000256" key="1">
    <source>
        <dbReference type="ARBA" id="ARBA00004245"/>
    </source>
</evidence>
<dbReference type="Proteomes" id="UP000695562">
    <property type="component" value="Unassembled WGS sequence"/>
</dbReference>